<dbReference type="PROSITE" id="PS51257">
    <property type="entry name" value="PROKAR_LIPOPROTEIN"/>
    <property type="match status" value="1"/>
</dbReference>
<proteinExistence type="predicted"/>
<gene>
    <name evidence="2" type="ORF">GCM10007205_29280</name>
</gene>
<feature type="signal peptide" evidence="1">
    <location>
        <begin position="1"/>
        <end position="19"/>
    </location>
</feature>
<sequence>MMKLSLTTTASLLAAILLAACAGNPAPGWQMDASNALDRANIAWLEGRDRVAQQEYALARSEVARTGKIEMIARVELTRCAAQVASLVLEECAGFAPLRQDAEAAERAYADYLDGRLQPQDVALLPAAQRGVAGASSDSAAAAALPAVADPFSRLIAAGVLFRSNRATPAVIQNAVDTASAQGWKRPLLAWLNVQALRAEQAGATEEAQRVRRRMALIEAPTR</sequence>
<dbReference type="RefSeq" id="WP_308633634.1">
    <property type="nucleotide sequence ID" value="NZ_BMCG01000006.1"/>
</dbReference>
<accession>A0A8J2XY27</accession>
<evidence type="ECO:0000256" key="1">
    <source>
        <dbReference type="SAM" id="SignalP"/>
    </source>
</evidence>
<name>A0A8J2XY27_9BURK</name>
<dbReference type="Proteomes" id="UP000620266">
    <property type="component" value="Unassembled WGS sequence"/>
</dbReference>
<protein>
    <recommendedName>
        <fullName evidence="4">Lipoprotein</fullName>
    </recommendedName>
</protein>
<feature type="chain" id="PRO_5035272427" description="Lipoprotein" evidence="1">
    <location>
        <begin position="20"/>
        <end position="223"/>
    </location>
</feature>
<comment type="caution">
    <text evidence="2">The sequence shown here is derived from an EMBL/GenBank/DDBJ whole genome shotgun (WGS) entry which is preliminary data.</text>
</comment>
<dbReference type="AlphaFoldDB" id="A0A8J2XY27"/>
<dbReference type="EMBL" id="BMCG01000006">
    <property type="protein sequence ID" value="GGC18347.1"/>
    <property type="molecule type" value="Genomic_DNA"/>
</dbReference>
<evidence type="ECO:0008006" key="4">
    <source>
        <dbReference type="Google" id="ProtNLM"/>
    </source>
</evidence>
<keyword evidence="3" id="KW-1185">Reference proteome</keyword>
<reference evidence="2" key="2">
    <citation type="submission" date="2020-09" db="EMBL/GenBank/DDBJ databases">
        <authorList>
            <person name="Sun Q."/>
            <person name="Sedlacek I."/>
        </authorList>
    </citation>
    <scope>NUCLEOTIDE SEQUENCE</scope>
    <source>
        <strain evidence="2">CCM 7086</strain>
    </source>
</reference>
<organism evidence="2 3">
    <name type="scientific">Oxalicibacterium flavum</name>
    <dbReference type="NCBI Taxonomy" id="179467"/>
    <lineage>
        <taxon>Bacteria</taxon>
        <taxon>Pseudomonadati</taxon>
        <taxon>Pseudomonadota</taxon>
        <taxon>Betaproteobacteria</taxon>
        <taxon>Burkholderiales</taxon>
        <taxon>Oxalobacteraceae</taxon>
        <taxon>Oxalicibacterium</taxon>
    </lineage>
</organism>
<evidence type="ECO:0000313" key="2">
    <source>
        <dbReference type="EMBL" id="GGC18347.1"/>
    </source>
</evidence>
<keyword evidence="1" id="KW-0732">Signal</keyword>
<reference evidence="2" key="1">
    <citation type="journal article" date="2014" name="Int. J. Syst. Evol. Microbiol.">
        <title>Complete genome sequence of Corynebacterium casei LMG S-19264T (=DSM 44701T), isolated from a smear-ripened cheese.</title>
        <authorList>
            <consortium name="US DOE Joint Genome Institute (JGI-PGF)"/>
            <person name="Walter F."/>
            <person name="Albersmeier A."/>
            <person name="Kalinowski J."/>
            <person name="Ruckert C."/>
        </authorList>
    </citation>
    <scope>NUCLEOTIDE SEQUENCE</scope>
    <source>
        <strain evidence="2">CCM 7086</strain>
    </source>
</reference>
<evidence type="ECO:0000313" key="3">
    <source>
        <dbReference type="Proteomes" id="UP000620266"/>
    </source>
</evidence>